<dbReference type="SUPFAM" id="SSF51556">
    <property type="entry name" value="Metallo-dependent hydrolases"/>
    <property type="match status" value="1"/>
</dbReference>
<sequence>MTTEEPDVPFSDPVDLLIRNGSVLSVQTGEVWAADVAVAADTIRAVLPPGTPVEAAEVLDATGLIVAPGYIDAHMHIESSLLAPREFARITLPRGTTTVLADAHEIVNVAGRAAQAWMIEQGRGTAQTMRWAVPSCVPALAGFETAGAELSAEDIDAMLGWDGVTTLGEVMDYRAVVSGDPRMRGIVAAARARGVRLDGHCPNLSGRDLNEYLWAGIDSDHCKNTAEVAVEKARLGMLLMLQEKCLTPEVVDALLALPHLPDLCLVTDDVAADAILESGHLDRVGHVALDRGMAPIDVLRALTVHPAHRLGLHDRGVVSPGKRADLVLLRSLTDLTPAAVIAGGAVHGRGGRPVDAAPAAPTGNPFADTVHLGPRGADDLLWRVDLPDGEHVFRALRVNEVDTYTEPAEVVLPVRDGVVDWEGRTAVVAVLERHTGRATMSAAPVVGHDLGAGAYAGTYAHDSHNLTAIATDGAALLTAVNAVIGAGGGMCAAIGGADPVLLPLPIGGVMSERSADEVARDGAALRAALRAWGWRNRNVFMSVSTLTLAVSPQVKITDRGLVRVVERAWEPPTLG</sequence>
<dbReference type="AlphaFoldDB" id="A0A2P8DKF8"/>
<dbReference type="GO" id="GO:0006146">
    <property type="term" value="P:adenine catabolic process"/>
    <property type="evidence" value="ECO:0007669"/>
    <property type="project" value="InterPro"/>
</dbReference>
<dbReference type="Pfam" id="PF13382">
    <property type="entry name" value="Adenine_deam_C"/>
    <property type="match status" value="1"/>
</dbReference>
<keyword evidence="10" id="KW-1185">Reference proteome</keyword>
<evidence type="ECO:0000256" key="6">
    <source>
        <dbReference type="HAMAP-Rule" id="MF_01518"/>
    </source>
</evidence>
<dbReference type="InterPro" id="IPR006680">
    <property type="entry name" value="Amidohydro-rel"/>
</dbReference>
<dbReference type="RefSeq" id="WP_106583058.1">
    <property type="nucleotide sequence ID" value="NZ_PYGA01000007.1"/>
</dbReference>
<dbReference type="Pfam" id="PF01979">
    <property type="entry name" value="Amidohydro_1"/>
    <property type="match status" value="1"/>
</dbReference>
<dbReference type="HAMAP" id="MF_01518">
    <property type="entry name" value="Adenine_deamin"/>
    <property type="match status" value="1"/>
</dbReference>
<dbReference type="InterPro" id="IPR026912">
    <property type="entry name" value="Adenine_deam_C"/>
</dbReference>
<evidence type="ECO:0000256" key="1">
    <source>
        <dbReference type="ARBA" id="ARBA00006773"/>
    </source>
</evidence>
<keyword evidence="3 6" id="KW-0378">Hydrolase</keyword>
<dbReference type="InterPro" id="IPR032466">
    <property type="entry name" value="Metal_Hydrolase"/>
</dbReference>
<comment type="cofactor">
    <cofactor evidence="6">
        <name>Mn(2+)</name>
        <dbReference type="ChEBI" id="CHEBI:29035"/>
    </cofactor>
</comment>
<dbReference type="GO" id="GO:0000034">
    <property type="term" value="F:adenine deaminase activity"/>
    <property type="evidence" value="ECO:0007669"/>
    <property type="project" value="UniProtKB-UniRule"/>
</dbReference>
<comment type="caution">
    <text evidence="9">The sequence shown here is derived from an EMBL/GenBank/DDBJ whole genome shotgun (WGS) entry which is preliminary data.</text>
</comment>
<dbReference type="OrthoDB" id="3366604at2"/>
<evidence type="ECO:0000256" key="2">
    <source>
        <dbReference type="ARBA" id="ARBA00012782"/>
    </source>
</evidence>
<dbReference type="Gene3D" id="3.20.20.140">
    <property type="entry name" value="Metal-dependent hydrolases"/>
    <property type="match status" value="1"/>
</dbReference>
<organism evidence="9 10">
    <name type="scientific">Murinocardiopsis flavida</name>
    <dbReference type="NCBI Taxonomy" id="645275"/>
    <lineage>
        <taxon>Bacteria</taxon>
        <taxon>Bacillati</taxon>
        <taxon>Actinomycetota</taxon>
        <taxon>Actinomycetes</taxon>
        <taxon>Streptosporangiales</taxon>
        <taxon>Nocardiopsidaceae</taxon>
        <taxon>Murinocardiopsis</taxon>
    </lineage>
</organism>
<gene>
    <name evidence="6" type="primary">ade</name>
    <name evidence="9" type="ORF">CLV63_107110</name>
</gene>
<evidence type="ECO:0000256" key="4">
    <source>
        <dbReference type="ARBA" id="ARBA00023211"/>
    </source>
</evidence>
<feature type="domain" description="Adenine deaminase C-terminal" evidence="8">
    <location>
        <begin position="403"/>
        <end position="566"/>
    </location>
</feature>
<evidence type="ECO:0000256" key="3">
    <source>
        <dbReference type="ARBA" id="ARBA00022801"/>
    </source>
</evidence>
<evidence type="ECO:0000313" key="9">
    <source>
        <dbReference type="EMBL" id="PSK97717.1"/>
    </source>
</evidence>
<dbReference type="Gene3D" id="2.30.40.10">
    <property type="entry name" value="Urease, subunit C, domain 1"/>
    <property type="match status" value="1"/>
</dbReference>
<dbReference type="Proteomes" id="UP000240542">
    <property type="component" value="Unassembled WGS sequence"/>
</dbReference>
<evidence type="ECO:0000259" key="7">
    <source>
        <dbReference type="Pfam" id="PF01979"/>
    </source>
</evidence>
<reference evidence="9 10" key="1">
    <citation type="submission" date="2018-03" db="EMBL/GenBank/DDBJ databases">
        <title>Genomic Encyclopedia of Archaeal and Bacterial Type Strains, Phase II (KMG-II): from individual species to whole genera.</title>
        <authorList>
            <person name="Goeker M."/>
        </authorList>
    </citation>
    <scope>NUCLEOTIDE SEQUENCE [LARGE SCALE GENOMIC DNA]</scope>
    <source>
        <strain evidence="9 10">DSM 45312</strain>
    </source>
</reference>
<dbReference type="InterPro" id="IPR006679">
    <property type="entry name" value="Adenine_deam"/>
</dbReference>
<protein>
    <recommendedName>
        <fullName evidence="2 6">Adenine deaminase</fullName>
        <shortName evidence="6">Adenase</shortName>
        <shortName evidence="6">Adenine aminase</shortName>
        <ecNumber evidence="2 6">3.5.4.2</ecNumber>
    </recommendedName>
</protein>
<dbReference type="PANTHER" id="PTHR11113">
    <property type="entry name" value="N-ACETYLGLUCOSAMINE-6-PHOSPHATE DEACETYLASE"/>
    <property type="match status" value="1"/>
</dbReference>
<feature type="domain" description="Amidohydrolase-related" evidence="7">
    <location>
        <begin position="65"/>
        <end position="348"/>
    </location>
</feature>
<comment type="catalytic activity">
    <reaction evidence="5 6">
        <text>adenine + H2O + H(+) = hypoxanthine + NH4(+)</text>
        <dbReference type="Rhea" id="RHEA:23688"/>
        <dbReference type="ChEBI" id="CHEBI:15377"/>
        <dbReference type="ChEBI" id="CHEBI:15378"/>
        <dbReference type="ChEBI" id="CHEBI:16708"/>
        <dbReference type="ChEBI" id="CHEBI:17368"/>
        <dbReference type="ChEBI" id="CHEBI:28938"/>
        <dbReference type="EC" id="3.5.4.2"/>
    </reaction>
</comment>
<name>A0A2P8DKF8_9ACTN</name>
<keyword evidence="4 6" id="KW-0464">Manganese</keyword>
<comment type="similarity">
    <text evidence="1 6">Belongs to the metallo-dependent hydrolases superfamily. Adenine deaminase family.</text>
</comment>
<dbReference type="EC" id="3.5.4.2" evidence="2 6"/>
<evidence type="ECO:0000259" key="8">
    <source>
        <dbReference type="Pfam" id="PF13382"/>
    </source>
</evidence>
<accession>A0A2P8DKF8</accession>
<dbReference type="InterPro" id="IPR011059">
    <property type="entry name" value="Metal-dep_hydrolase_composite"/>
</dbReference>
<evidence type="ECO:0000313" key="10">
    <source>
        <dbReference type="Proteomes" id="UP000240542"/>
    </source>
</evidence>
<proteinExistence type="inferred from homology"/>
<dbReference type="SUPFAM" id="SSF51338">
    <property type="entry name" value="Composite domain of metallo-dependent hydrolases"/>
    <property type="match status" value="1"/>
</dbReference>
<evidence type="ECO:0000256" key="5">
    <source>
        <dbReference type="ARBA" id="ARBA00047720"/>
    </source>
</evidence>
<dbReference type="EMBL" id="PYGA01000007">
    <property type="protein sequence ID" value="PSK97717.1"/>
    <property type="molecule type" value="Genomic_DNA"/>
</dbReference>
<dbReference type="PANTHER" id="PTHR11113:SF2">
    <property type="entry name" value="ADENINE DEAMINASE"/>
    <property type="match status" value="1"/>
</dbReference>